<evidence type="ECO:0000313" key="3">
    <source>
        <dbReference type="Proteomes" id="UP000013827"/>
    </source>
</evidence>
<dbReference type="KEGG" id="ehx:EMIHUDRAFT_227586"/>
<dbReference type="GeneID" id="17280540"/>
<evidence type="ECO:0000313" key="2">
    <source>
        <dbReference type="EnsemblProtists" id="EOD35270"/>
    </source>
</evidence>
<dbReference type="PaxDb" id="2903-EOD35270"/>
<dbReference type="EnsemblProtists" id="EOD35270">
    <property type="protein sequence ID" value="EOD35270"/>
    <property type="gene ID" value="EMIHUDRAFT_227586"/>
</dbReference>
<dbReference type="Proteomes" id="UP000013827">
    <property type="component" value="Unassembled WGS sequence"/>
</dbReference>
<dbReference type="RefSeq" id="XP_005787699.1">
    <property type="nucleotide sequence ID" value="XM_005787642.1"/>
</dbReference>
<feature type="region of interest" description="Disordered" evidence="1">
    <location>
        <begin position="116"/>
        <end position="138"/>
    </location>
</feature>
<name>A0A0D3KHN5_EMIH1</name>
<proteinExistence type="predicted"/>
<protein>
    <submittedName>
        <fullName evidence="2">Uncharacterized protein</fullName>
    </submittedName>
</protein>
<organism evidence="2 3">
    <name type="scientific">Emiliania huxleyi (strain CCMP1516)</name>
    <dbReference type="NCBI Taxonomy" id="280463"/>
    <lineage>
        <taxon>Eukaryota</taxon>
        <taxon>Haptista</taxon>
        <taxon>Haptophyta</taxon>
        <taxon>Prymnesiophyceae</taxon>
        <taxon>Isochrysidales</taxon>
        <taxon>Noelaerhabdaceae</taxon>
        <taxon>Emiliania</taxon>
    </lineage>
</organism>
<reference evidence="3" key="1">
    <citation type="journal article" date="2013" name="Nature">
        <title>Pan genome of the phytoplankton Emiliania underpins its global distribution.</title>
        <authorList>
            <person name="Read B.A."/>
            <person name="Kegel J."/>
            <person name="Klute M.J."/>
            <person name="Kuo A."/>
            <person name="Lefebvre S.C."/>
            <person name="Maumus F."/>
            <person name="Mayer C."/>
            <person name="Miller J."/>
            <person name="Monier A."/>
            <person name="Salamov A."/>
            <person name="Young J."/>
            <person name="Aguilar M."/>
            <person name="Claverie J.M."/>
            <person name="Frickenhaus S."/>
            <person name="Gonzalez K."/>
            <person name="Herman E.K."/>
            <person name="Lin Y.C."/>
            <person name="Napier J."/>
            <person name="Ogata H."/>
            <person name="Sarno A.F."/>
            <person name="Shmutz J."/>
            <person name="Schroeder D."/>
            <person name="de Vargas C."/>
            <person name="Verret F."/>
            <person name="von Dassow P."/>
            <person name="Valentin K."/>
            <person name="Van de Peer Y."/>
            <person name="Wheeler G."/>
            <person name="Dacks J.B."/>
            <person name="Delwiche C.F."/>
            <person name="Dyhrman S.T."/>
            <person name="Glockner G."/>
            <person name="John U."/>
            <person name="Richards T."/>
            <person name="Worden A.Z."/>
            <person name="Zhang X."/>
            <person name="Grigoriev I.V."/>
            <person name="Allen A.E."/>
            <person name="Bidle K."/>
            <person name="Borodovsky M."/>
            <person name="Bowler C."/>
            <person name="Brownlee C."/>
            <person name="Cock J.M."/>
            <person name="Elias M."/>
            <person name="Gladyshev V.N."/>
            <person name="Groth M."/>
            <person name="Guda C."/>
            <person name="Hadaegh A."/>
            <person name="Iglesias-Rodriguez M.D."/>
            <person name="Jenkins J."/>
            <person name="Jones B.M."/>
            <person name="Lawson T."/>
            <person name="Leese F."/>
            <person name="Lindquist E."/>
            <person name="Lobanov A."/>
            <person name="Lomsadze A."/>
            <person name="Malik S.B."/>
            <person name="Marsh M.E."/>
            <person name="Mackinder L."/>
            <person name="Mock T."/>
            <person name="Mueller-Roeber B."/>
            <person name="Pagarete A."/>
            <person name="Parker M."/>
            <person name="Probert I."/>
            <person name="Quesneville H."/>
            <person name="Raines C."/>
            <person name="Rensing S.A."/>
            <person name="Riano-Pachon D.M."/>
            <person name="Richier S."/>
            <person name="Rokitta S."/>
            <person name="Shiraiwa Y."/>
            <person name="Soanes D.M."/>
            <person name="van der Giezen M."/>
            <person name="Wahlund T.M."/>
            <person name="Williams B."/>
            <person name="Wilson W."/>
            <person name="Wolfe G."/>
            <person name="Wurch L.L."/>
        </authorList>
    </citation>
    <scope>NUCLEOTIDE SEQUENCE</scope>
</reference>
<dbReference type="HOGENOM" id="CLU_732452_0_0_1"/>
<sequence>MVDFNNLLSRFVLAAPRALNDEVAQGQMVVCTQMSIAGSAASFTVKIMNAGTGRDLAEQLAQPLIKGLLGLTASAAELAAATQAEQSVHATKTYTARETARFYPGWRDWKTAFEQAAAAPRPRTDPPNTGGAGPAAPRPVSILGAPFALEMFRKLPASGSVAAGNVEAAEVLGLCDKMPALGASMLPEAVRIQSFAVALEAAAGEAAHTSLRGEVSAKGQLTLAEATAFLGRFGQAFKASAPSPTAPTTPYEALVRRVDAGGQFAEFMEKTIPFICTRAGVILHVIEGIRKDLPPDHIAFESAEEKAVYVFVRECLHTKRVGEFTYASCLEAVGSEKALVDLTMAVGHYGNVCALLNVFQVSHPILGGMETPFPTQRE</sequence>
<accession>A0A0D3KHN5</accession>
<reference evidence="2" key="2">
    <citation type="submission" date="2024-10" db="UniProtKB">
        <authorList>
            <consortium name="EnsemblProtists"/>
        </authorList>
    </citation>
    <scope>IDENTIFICATION</scope>
</reference>
<keyword evidence="3" id="KW-1185">Reference proteome</keyword>
<dbReference type="AlphaFoldDB" id="A0A0D3KHN5"/>
<evidence type="ECO:0000256" key="1">
    <source>
        <dbReference type="SAM" id="MobiDB-lite"/>
    </source>
</evidence>